<dbReference type="SMART" id="SM00382">
    <property type="entry name" value="AAA"/>
    <property type="match status" value="1"/>
</dbReference>
<keyword evidence="2" id="KW-0547">Nucleotide-binding</keyword>
<evidence type="ECO:0000256" key="2">
    <source>
        <dbReference type="ARBA" id="ARBA00022741"/>
    </source>
</evidence>
<protein>
    <recommendedName>
        <fullName evidence="4">AAA+ ATPase domain-containing protein</fullName>
    </recommendedName>
</protein>
<accession>A0ABM1Z503</accession>
<reference evidence="6" key="1">
    <citation type="journal article" date="2015" name="Proc. Natl. Acad. Sci. U.S.A.">
        <title>Genome sequence of the Asian Tiger mosquito, Aedes albopictus, reveals insights into its biology, genetics, and evolution.</title>
        <authorList>
            <person name="Chen X.G."/>
            <person name="Jiang X."/>
            <person name="Gu J."/>
            <person name="Xu M."/>
            <person name="Wu Y."/>
            <person name="Deng Y."/>
            <person name="Zhang C."/>
            <person name="Bonizzoni M."/>
            <person name="Dermauw W."/>
            <person name="Vontas J."/>
            <person name="Armbruster P."/>
            <person name="Huang X."/>
            <person name="Yang Y."/>
            <person name="Zhang H."/>
            <person name="He W."/>
            <person name="Peng H."/>
            <person name="Liu Y."/>
            <person name="Wu K."/>
            <person name="Chen J."/>
            <person name="Lirakis M."/>
            <person name="Topalis P."/>
            <person name="Van Leeuwen T."/>
            <person name="Hall A.B."/>
            <person name="Jiang X."/>
            <person name="Thorpe C."/>
            <person name="Mueller R.L."/>
            <person name="Sun C."/>
            <person name="Waterhouse R.M."/>
            <person name="Yan G."/>
            <person name="Tu Z.J."/>
            <person name="Fang X."/>
            <person name="James A.A."/>
        </authorList>
    </citation>
    <scope>NUCLEOTIDE SEQUENCE [LARGE SCALE GENOMIC DNA]</scope>
    <source>
        <strain evidence="6">Foshan</strain>
    </source>
</reference>
<dbReference type="InterPro" id="IPR041569">
    <property type="entry name" value="AAA_lid_3"/>
</dbReference>
<dbReference type="Gene3D" id="1.10.8.60">
    <property type="match status" value="1"/>
</dbReference>
<dbReference type="Pfam" id="PF09336">
    <property type="entry name" value="Vps4_C"/>
    <property type="match status" value="1"/>
</dbReference>
<dbReference type="PANTHER" id="PTHR23074:SF83">
    <property type="entry name" value="VACUOLAR PROTEIN SORTING-ASSOCIATED PROTEIN 4A"/>
    <property type="match status" value="1"/>
</dbReference>
<keyword evidence="6" id="KW-1185">Reference proteome</keyword>
<name>A0ABM1Z503_AEDAL</name>
<proteinExistence type="inferred from homology"/>
<evidence type="ECO:0000256" key="3">
    <source>
        <dbReference type="ARBA" id="ARBA00022840"/>
    </source>
</evidence>
<dbReference type="InterPro" id="IPR003593">
    <property type="entry name" value="AAA+_ATPase"/>
</dbReference>
<dbReference type="Proteomes" id="UP000069940">
    <property type="component" value="Unassembled WGS sequence"/>
</dbReference>
<dbReference type="InterPro" id="IPR015415">
    <property type="entry name" value="Spast_Vps4_C"/>
</dbReference>
<evidence type="ECO:0000256" key="1">
    <source>
        <dbReference type="ARBA" id="ARBA00006914"/>
    </source>
</evidence>
<dbReference type="InterPro" id="IPR027417">
    <property type="entry name" value="P-loop_NTPase"/>
</dbReference>
<dbReference type="EnsemblMetazoa" id="AALFPA23_015149.R21960">
    <property type="protein sequence ID" value="AALFPA23_015149.P21960"/>
    <property type="gene ID" value="AALFPA23_015149"/>
</dbReference>
<feature type="domain" description="AAA+ ATPase" evidence="4">
    <location>
        <begin position="67"/>
        <end position="200"/>
    </location>
</feature>
<evidence type="ECO:0000313" key="5">
    <source>
        <dbReference type="EnsemblMetazoa" id="AALFPA23_015149.P21960"/>
    </source>
</evidence>
<dbReference type="InterPro" id="IPR050304">
    <property type="entry name" value="MT-severing_AAA_ATPase"/>
</dbReference>
<dbReference type="Pfam" id="PF17862">
    <property type="entry name" value="AAA_lid_3"/>
    <property type="match status" value="1"/>
</dbReference>
<keyword evidence="3" id="KW-0067">ATP-binding</keyword>
<dbReference type="Pfam" id="PF00004">
    <property type="entry name" value="AAA"/>
    <property type="match status" value="1"/>
</dbReference>
<evidence type="ECO:0000259" key="4">
    <source>
        <dbReference type="SMART" id="SM00382"/>
    </source>
</evidence>
<reference evidence="5" key="2">
    <citation type="submission" date="2025-05" db="UniProtKB">
        <authorList>
            <consortium name="EnsemblMetazoa"/>
        </authorList>
    </citation>
    <scope>IDENTIFICATION</scope>
    <source>
        <strain evidence="5">Foshan</strain>
    </source>
</reference>
<dbReference type="RefSeq" id="XP_019546185.3">
    <property type="nucleotide sequence ID" value="XM_019690640.4"/>
</dbReference>
<dbReference type="SUPFAM" id="SSF52540">
    <property type="entry name" value="P-loop containing nucleoside triphosphate hydrolases"/>
    <property type="match status" value="1"/>
</dbReference>
<comment type="similarity">
    <text evidence="1">Belongs to the AAA ATPase family.</text>
</comment>
<dbReference type="InterPro" id="IPR003959">
    <property type="entry name" value="ATPase_AAA_core"/>
</dbReference>
<sequence>MTGTSAIDPDVLEGNKLLRDFETSILSKDTNVQWSEVAGLEDVKEVLNEAVVLPIQNRQSLTGVPTCCKRILLIGPPGTGKTYIVKALATQVNSSTFSCVSSSDLVSKWVETSEKLIPHLFEMARARKPSIIFIDEIDMLCQLRLDNESVRRIKIELLSQIKNLDNTDEISLLGATNAPWFLDSDVLECFRKCVYVPLPHEQARLMLLKHHLGKATNNLTQQDIEIIANRTEGYTGADIISLTRDALMHPVRKVQSATHFKKTAGSSPNDENTIVDDLFVPCDANDAEAIEISWTEVASEKLCIPPATMDDVLASFSNAKPTVDEQYVEKLNKFVEDFGNI</sequence>
<dbReference type="PANTHER" id="PTHR23074">
    <property type="entry name" value="AAA DOMAIN-CONTAINING"/>
    <property type="match status" value="1"/>
</dbReference>
<dbReference type="Gene3D" id="3.40.50.300">
    <property type="entry name" value="P-loop containing nucleotide triphosphate hydrolases"/>
    <property type="match status" value="1"/>
</dbReference>
<organism evidence="5 6">
    <name type="scientific">Aedes albopictus</name>
    <name type="common">Asian tiger mosquito</name>
    <name type="synonym">Stegomyia albopicta</name>
    <dbReference type="NCBI Taxonomy" id="7160"/>
    <lineage>
        <taxon>Eukaryota</taxon>
        <taxon>Metazoa</taxon>
        <taxon>Ecdysozoa</taxon>
        <taxon>Arthropoda</taxon>
        <taxon>Hexapoda</taxon>
        <taxon>Insecta</taxon>
        <taxon>Pterygota</taxon>
        <taxon>Neoptera</taxon>
        <taxon>Endopterygota</taxon>
        <taxon>Diptera</taxon>
        <taxon>Nematocera</taxon>
        <taxon>Culicoidea</taxon>
        <taxon>Culicidae</taxon>
        <taxon>Culicinae</taxon>
        <taxon>Aedini</taxon>
        <taxon>Aedes</taxon>
        <taxon>Stegomyia</taxon>
    </lineage>
</organism>
<evidence type="ECO:0000313" key="6">
    <source>
        <dbReference type="Proteomes" id="UP000069940"/>
    </source>
</evidence>
<dbReference type="GeneID" id="109416561"/>